<sequence>MSQSTDHSFVNTLLEAARERNIVLSAAEVRAIRTSQPQSPLAQWVRRNLIVSTSKSTLLSAEELELWQHVKESKCSSAEAASVVDFSIPTTDEEFWSATKDLNAQTQDLERRCQVLESQSALAARLRDSVKSSEASRAKHARYFDQKEVAGVQHVKFANDQLLETLQADIQAEFQIVGRDVKSAHAIVAETLNADDRALEGFNEIFARQSNREQAEFDIDSLEKRVSELTAALRHFRVQMIKDRLDRTYLETLARESNLQEDEEAAGSSSTSAQNDDDEAIAIKSLQDDLGSLYPEIDDVATMVVTQAHSRAIDSALRDVQRLKAEEGRVRNKLLYTGLSNMTTTLDDLSSKLENIQSRRLSLDEIRAKCQDIRADGISSATSIGRPCQPTRTDSSGSHRPNGHDAATSALLHHFGLSEAMNQGTASADHQIQNFATKMSRQSADNVDHILRLIEAAATRGNKVIQSLENVLGAKSTAGVYNLDNQLRMLEERINDAKADIEATLNLNPGATTTQLQRR</sequence>
<evidence type="ECO:0000256" key="2">
    <source>
        <dbReference type="SAM" id="MobiDB-lite"/>
    </source>
</evidence>
<proteinExistence type="predicted"/>
<accession>A0AAN6IX07</accession>
<evidence type="ECO:0000313" key="4">
    <source>
        <dbReference type="Proteomes" id="UP001161757"/>
    </source>
</evidence>
<protein>
    <submittedName>
        <fullName evidence="3">Uncharacterized protein</fullName>
    </submittedName>
</protein>
<gene>
    <name evidence="3" type="ORF">HRR80_001140</name>
</gene>
<feature type="region of interest" description="Disordered" evidence="2">
    <location>
        <begin position="381"/>
        <end position="406"/>
    </location>
</feature>
<dbReference type="EMBL" id="JAJGCB010000002">
    <property type="protein sequence ID" value="KAJ8994424.1"/>
    <property type="molecule type" value="Genomic_DNA"/>
</dbReference>
<comment type="caution">
    <text evidence="3">The sequence shown here is derived from an EMBL/GenBank/DDBJ whole genome shotgun (WGS) entry which is preliminary data.</text>
</comment>
<feature type="compositionally biased region" description="Polar residues" evidence="2">
    <location>
        <begin position="390"/>
        <end position="399"/>
    </location>
</feature>
<reference evidence="3" key="1">
    <citation type="submission" date="2023-01" db="EMBL/GenBank/DDBJ databases">
        <title>Exophiala dermititidis isolated from Cystic Fibrosis Patient.</title>
        <authorList>
            <person name="Kurbessoian T."/>
            <person name="Crocker A."/>
            <person name="Murante D."/>
            <person name="Hogan D.A."/>
            <person name="Stajich J.E."/>
        </authorList>
    </citation>
    <scope>NUCLEOTIDE SEQUENCE</scope>
    <source>
        <strain evidence="3">Ex8</strain>
    </source>
</reference>
<name>A0AAN6IX07_EXODE</name>
<dbReference type="Proteomes" id="UP001161757">
    <property type="component" value="Unassembled WGS sequence"/>
</dbReference>
<feature type="coiled-coil region" evidence="1">
    <location>
        <begin position="212"/>
        <end position="239"/>
    </location>
</feature>
<feature type="region of interest" description="Disordered" evidence="2">
    <location>
        <begin position="258"/>
        <end position="277"/>
    </location>
</feature>
<evidence type="ECO:0000313" key="3">
    <source>
        <dbReference type="EMBL" id="KAJ8994424.1"/>
    </source>
</evidence>
<keyword evidence="1" id="KW-0175">Coiled coil</keyword>
<dbReference type="AlphaFoldDB" id="A0AAN6IX07"/>
<evidence type="ECO:0000256" key="1">
    <source>
        <dbReference type="SAM" id="Coils"/>
    </source>
</evidence>
<feature type="coiled-coil region" evidence="1">
    <location>
        <begin position="313"/>
        <end position="359"/>
    </location>
</feature>
<feature type="coiled-coil region" evidence="1">
    <location>
        <begin position="480"/>
        <end position="507"/>
    </location>
</feature>
<organism evidence="3 4">
    <name type="scientific">Exophiala dermatitidis</name>
    <name type="common">Black yeast-like fungus</name>
    <name type="synonym">Wangiella dermatitidis</name>
    <dbReference type="NCBI Taxonomy" id="5970"/>
    <lineage>
        <taxon>Eukaryota</taxon>
        <taxon>Fungi</taxon>
        <taxon>Dikarya</taxon>
        <taxon>Ascomycota</taxon>
        <taxon>Pezizomycotina</taxon>
        <taxon>Eurotiomycetes</taxon>
        <taxon>Chaetothyriomycetidae</taxon>
        <taxon>Chaetothyriales</taxon>
        <taxon>Herpotrichiellaceae</taxon>
        <taxon>Exophiala</taxon>
    </lineage>
</organism>